<dbReference type="EMBL" id="FUWV01000002">
    <property type="protein sequence ID" value="SJZ44708.1"/>
    <property type="molecule type" value="Genomic_DNA"/>
</dbReference>
<dbReference type="AlphaFoldDB" id="A0A1T4KQS8"/>
<dbReference type="Gene3D" id="3.40.50.300">
    <property type="entry name" value="P-loop containing nucleotide triphosphate hydrolases"/>
    <property type="match status" value="1"/>
</dbReference>
<organism evidence="1 2">
    <name type="scientific">Garciella nitratireducens DSM 15102</name>
    <dbReference type="NCBI Taxonomy" id="1121911"/>
    <lineage>
        <taxon>Bacteria</taxon>
        <taxon>Bacillati</taxon>
        <taxon>Bacillota</taxon>
        <taxon>Clostridia</taxon>
        <taxon>Eubacteriales</taxon>
        <taxon>Eubacteriaceae</taxon>
        <taxon>Garciella</taxon>
    </lineage>
</organism>
<dbReference type="InterPro" id="IPR027417">
    <property type="entry name" value="P-loop_NTPase"/>
</dbReference>
<sequence length="85" mass="9881">MLPVVLTTFYAFYIDRIGVFDILVEKYSMTSIMISHNMKDPIDYSDIIVMLDKGRVVLDKANKDIIEKELIEIYRKNLEFGTKSA</sequence>
<dbReference type="SUPFAM" id="SSF52540">
    <property type="entry name" value="P-loop containing nucleoside triphosphate hydrolases"/>
    <property type="match status" value="1"/>
</dbReference>
<reference evidence="1 2" key="1">
    <citation type="submission" date="2017-02" db="EMBL/GenBank/DDBJ databases">
        <authorList>
            <person name="Peterson S.W."/>
        </authorList>
    </citation>
    <scope>NUCLEOTIDE SEQUENCE [LARGE SCALE GENOMIC DNA]</scope>
    <source>
        <strain evidence="1 2">DSM 15102</strain>
    </source>
</reference>
<name>A0A1T4KQS8_9FIRM</name>
<dbReference type="RefSeq" id="WP_087678083.1">
    <property type="nucleotide sequence ID" value="NZ_FUWV01000002.1"/>
</dbReference>
<evidence type="ECO:0000313" key="1">
    <source>
        <dbReference type="EMBL" id="SJZ44708.1"/>
    </source>
</evidence>
<proteinExistence type="predicted"/>
<protein>
    <submittedName>
        <fullName evidence="1">Uncharacterized protein</fullName>
    </submittedName>
</protein>
<keyword evidence="2" id="KW-1185">Reference proteome</keyword>
<gene>
    <name evidence="1" type="ORF">SAMN02745973_00660</name>
</gene>
<evidence type="ECO:0000313" key="2">
    <source>
        <dbReference type="Proteomes" id="UP000196365"/>
    </source>
</evidence>
<accession>A0A1T4KQS8</accession>
<dbReference type="Proteomes" id="UP000196365">
    <property type="component" value="Unassembled WGS sequence"/>
</dbReference>